<feature type="domain" description="VanZ-like" evidence="3">
    <location>
        <begin position="33"/>
        <end position="99"/>
    </location>
</feature>
<dbReference type="EMBL" id="AP011115">
    <property type="protein sequence ID" value="BAH54589.1"/>
    <property type="molecule type" value="Genomic_DNA"/>
</dbReference>
<feature type="transmembrane region" description="Helical" evidence="1">
    <location>
        <begin position="35"/>
        <end position="53"/>
    </location>
</feature>
<feature type="signal peptide" evidence="2">
    <location>
        <begin position="1"/>
        <end position="25"/>
    </location>
</feature>
<feature type="transmembrane region" description="Helical" evidence="1">
    <location>
        <begin position="85"/>
        <end position="105"/>
    </location>
</feature>
<dbReference type="PANTHER" id="PTHR28008:SF1">
    <property type="entry name" value="DOMAIN PROTEIN, PUTATIVE (AFU_ORTHOLOGUE AFUA_3G10980)-RELATED"/>
    <property type="match status" value="1"/>
</dbReference>
<dbReference type="STRING" id="632772.ROP_63420"/>
<feature type="transmembrane region" description="Helical" evidence="1">
    <location>
        <begin position="60"/>
        <end position="79"/>
    </location>
</feature>
<dbReference type="PATRIC" id="fig|632772.20.peg.6623"/>
<dbReference type="InterPro" id="IPR006976">
    <property type="entry name" value="VanZ-like"/>
</dbReference>
<evidence type="ECO:0000259" key="3">
    <source>
        <dbReference type="Pfam" id="PF04892"/>
    </source>
</evidence>
<dbReference type="HOGENOM" id="CLU_096028_3_2_11"/>
<dbReference type="KEGG" id="rop:ROP_63420"/>
<feature type="chain" id="PRO_5002904862" evidence="2">
    <location>
        <begin position="26"/>
        <end position="112"/>
    </location>
</feature>
<evidence type="ECO:0000313" key="5">
    <source>
        <dbReference type="Proteomes" id="UP000002212"/>
    </source>
</evidence>
<keyword evidence="1" id="KW-1133">Transmembrane helix</keyword>
<protein>
    <submittedName>
        <fullName evidence="4">Hypothetical membrane protein</fullName>
    </submittedName>
</protein>
<dbReference type="NCBIfam" id="NF037970">
    <property type="entry name" value="vanZ_1"/>
    <property type="match status" value="1"/>
</dbReference>
<reference evidence="4 5" key="1">
    <citation type="submission" date="2009-03" db="EMBL/GenBank/DDBJ databases">
        <title>Comparison of the complete genome sequences of Rhodococcus erythropolis PR4 and Rhodococcus opacus B4.</title>
        <authorList>
            <person name="Takarada H."/>
            <person name="Sekine M."/>
            <person name="Hosoyama A."/>
            <person name="Yamada R."/>
            <person name="Fujisawa T."/>
            <person name="Omata S."/>
            <person name="Shimizu A."/>
            <person name="Tsukatani N."/>
            <person name="Tanikawa S."/>
            <person name="Fujita N."/>
            <person name="Harayama S."/>
        </authorList>
    </citation>
    <scope>NUCLEOTIDE SEQUENCE [LARGE SCALE GENOMIC DNA]</scope>
    <source>
        <strain evidence="4 5">B4</strain>
    </source>
</reference>
<keyword evidence="1" id="KW-0472">Membrane</keyword>
<dbReference type="Pfam" id="PF04892">
    <property type="entry name" value="VanZ"/>
    <property type="match status" value="1"/>
</dbReference>
<name>C1B194_RHOOB</name>
<evidence type="ECO:0000313" key="4">
    <source>
        <dbReference type="EMBL" id="BAH54589.1"/>
    </source>
</evidence>
<evidence type="ECO:0000256" key="2">
    <source>
        <dbReference type="SAM" id="SignalP"/>
    </source>
</evidence>
<dbReference type="PANTHER" id="PTHR28008">
    <property type="entry name" value="DOMAIN PROTEIN, PUTATIVE (AFU_ORTHOLOGUE AFUA_3G10980)-RELATED"/>
    <property type="match status" value="1"/>
</dbReference>
<proteinExistence type="predicted"/>
<organism evidence="4 5">
    <name type="scientific">Rhodococcus opacus (strain B4)</name>
    <dbReference type="NCBI Taxonomy" id="632772"/>
    <lineage>
        <taxon>Bacteria</taxon>
        <taxon>Bacillati</taxon>
        <taxon>Actinomycetota</taxon>
        <taxon>Actinomycetes</taxon>
        <taxon>Mycobacteriales</taxon>
        <taxon>Nocardiaceae</taxon>
        <taxon>Rhodococcus</taxon>
    </lineage>
</organism>
<dbReference type="Proteomes" id="UP000002212">
    <property type="component" value="Chromosome"/>
</dbReference>
<sequence>MTVRSVPVAALTMLALVMLLSPASATPSGPEHADKVVHALLFAALAAASRYALLTPRITVLWLAAFAVITEILQGVLPIGRHGSVWDLCADMVGVAIGLSAQSAIMRSRSRV</sequence>
<gene>
    <name evidence="4" type="ordered locus">ROP_63420</name>
</gene>
<keyword evidence="1" id="KW-0812">Transmembrane</keyword>
<evidence type="ECO:0000256" key="1">
    <source>
        <dbReference type="SAM" id="Phobius"/>
    </source>
</evidence>
<accession>C1B194</accession>
<keyword evidence="2" id="KW-0732">Signal</keyword>
<dbReference type="AlphaFoldDB" id="C1B194"/>